<evidence type="ECO:0000313" key="12">
    <source>
        <dbReference type="Proteomes" id="UP000567099"/>
    </source>
</evidence>
<feature type="binding site" evidence="7">
    <location>
        <position position="300"/>
    </location>
    <ligand>
        <name>Mg(2+)</name>
        <dbReference type="ChEBI" id="CHEBI:18420"/>
    </ligand>
</feature>
<dbReference type="Pfam" id="PF04587">
    <property type="entry name" value="ADP_PFK_GK"/>
    <property type="match status" value="1"/>
</dbReference>
<name>A0A2L1CC22_METMI</name>
<dbReference type="GO" id="GO:0008443">
    <property type="term" value="F:phosphofructokinase activity"/>
    <property type="evidence" value="ECO:0007669"/>
    <property type="project" value="InterPro"/>
</dbReference>
<evidence type="ECO:0000256" key="2">
    <source>
        <dbReference type="ARBA" id="ARBA00022679"/>
    </source>
</evidence>
<dbReference type="GO" id="GO:0005737">
    <property type="term" value="C:cytoplasm"/>
    <property type="evidence" value="ECO:0007669"/>
    <property type="project" value="UniProtKB-SubCell"/>
</dbReference>
<dbReference type="Proteomes" id="UP000239462">
    <property type="component" value="Chromosome"/>
</dbReference>
<feature type="active site" description="Proton acceptor" evidence="7">
    <location>
        <position position="443"/>
    </location>
</feature>
<accession>A0A2L1CC22</accession>
<gene>
    <name evidence="7" type="primary">pfkC</name>
    <name evidence="9" type="ORF">HNP94_000432</name>
    <name evidence="10" type="ORF">HNP96_000585</name>
    <name evidence="8" type="ORF">MMJJ_15470</name>
</gene>
<dbReference type="SUPFAM" id="SSF53613">
    <property type="entry name" value="Ribokinase-like"/>
    <property type="match status" value="1"/>
</dbReference>
<comment type="similarity">
    <text evidence="7">Belongs to the carbohydrate kinase PfkC family.</text>
</comment>
<dbReference type="Proteomes" id="UP000590564">
    <property type="component" value="Unassembled WGS sequence"/>
</dbReference>
<keyword evidence="6 7" id="KW-0324">Glycolysis</keyword>
<dbReference type="InterPro" id="IPR015990">
    <property type="entry name" value="ADP_PFK/GK_arc"/>
</dbReference>
<dbReference type="HAMAP" id="MF_00561">
    <property type="entry name" value="ADP_PFKinase"/>
    <property type="match status" value="1"/>
</dbReference>
<organism evidence="8 11">
    <name type="scientific">Methanococcus maripaludis</name>
    <name type="common">Methanococcus deltae</name>
    <dbReference type="NCBI Taxonomy" id="39152"/>
    <lineage>
        <taxon>Archaea</taxon>
        <taxon>Methanobacteriati</taxon>
        <taxon>Methanobacteriota</taxon>
        <taxon>Methanomada group</taxon>
        <taxon>Methanococci</taxon>
        <taxon>Methanococcales</taxon>
        <taxon>Methanococcaceae</taxon>
        <taxon>Methanococcus</taxon>
    </lineage>
</organism>
<dbReference type="GO" id="GO:0043844">
    <property type="term" value="F:ADP-specific phosphofructokinase activity"/>
    <property type="evidence" value="ECO:0007669"/>
    <property type="project" value="UniProtKB-EC"/>
</dbReference>
<feature type="binding site" evidence="7">
    <location>
        <position position="443"/>
    </location>
    <ligand>
        <name>Mg(2+)</name>
        <dbReference type="ChEBI" id="CHEBI:18420"/>
    </ligand>
</feature>
<evidence type="ECO:0000256" key="5">
    <source>
        <dbReference type="ARBA" id="ARBA00022842"/>
    </source>
</evidence>
<evidence type="ECO:0000313" key="9">
    <source>
        <dbReference type="EMBL" id="MBA2863432.1"/>
    </source>
</evidence>
<evidence type="ECO:0000313" key="8">
    <source>
        <dbReference type="EMBL" id="AVB76921.1"/>
    </source>
</evidence>
<evidence type="ECO:0000256" key="6">
    <source>
        <dbReference type="ARBA" id="ARBA00023152"/>
    </source>
</evidence>
<keyword evidence="1 7" id="KW-0963">Cytoplasm</keyword>
<evidence type="ECO:0000256" key="1">
    <source>
        <dbReference type="ARBA" id="ARBA00022490"/>
    </source>
</evidence>
<dbReference type="PROSITE" id="PS51255">
    <property type="entry name" value="ADPK"/>
    <property type="match status" value="1"/>
</dbReference>
<comment type="subcellular location">
    <subcellularLocation>
        <location evidence="7">Cytoplasm</location>
    </subcellularLocation>
</comment>
<evidence type="ECO:0000313" key="10">
    <source>
        <dbReference type="EMBL" id="MBB6496564.1"/>
    </source>
</evidence>
<dbReference type="Gene3D" id="3.40.1190.20">
    <property type="match status" value="1"/>
</dbReference>
<dbReference type="AlphaFoldDB" id="A0A2L1CC22"/>
<dbReference type="GO" id="GO:0006096">
    <property type="term" value="P:glycolytic process"/>
    <property type="evidence" value="ECO:0007669"/>
    <property type="project" value="UniProtKB-UniRule"/>
</dbReference>
<dbReference type="GeneID" id="36102630"/>
<dbReference type="GO" id="GO:0000287">
    <property type="term" value="F:magnesium ion binding"/>
    <property type="evidence" value="ECO:0007669"/>
    <property type="project" value="InterPro"/>
</dbReference>
<evidence type="ECO:0000313" key="11">
    <source>
        <dbReference type="Proteomes" id="UP000239462"/>
    </source>
</evidence>
<dbReference type="PANTHER" id="PTHR21208">
    <property type="entry name" value="ADP-DEPENDENT GLUCOKINASE"/>
    <property type="match status" value="1"/>
</dbReference>
<protein>
    <recommendedName>
        <fullName evidence="7">ADP-specific phosphofructokinase</fullName>
        <ecNumber evidence="7">2.7.1.146</ecNumber>
    </recommendedName>
    <alternativeName>
        <fullName evidence="7">ADP-dependent phosphofructokinase</fullName>
        <shortName evidence="7">ADP-Pfk</shortName>
    </alternativeName>
</protein>
<evidence type="ECO:0000256" key="3">
    <source>
        <dbReference type="ARBA" id="ARBA00022723"/>
    </source>
</evidence>
<evidence type="ECO:0000256" key="7">
    <source>
        <dbReference type="HAMAP-Rule" id="MF_00561"/>
    </source>
</evidence>
<dbReference type="EMBL" id="JACHED010000001">
    <property type="protein sequence ID" value="MBB6496564.1"/>
    <property type="molecule type" value="Genomic_DNA"/>
</dbReference>
<evidence type="ECO:0000313" key="13">
    <source>
        <dbReference type="Proteomes" id="UP000590564"/>
    </source>
</evidence>
<comment type="pathway">
    <text evidence="7">Carbohydrate degradation; glycolysis.</text>
</comment>
<evidence type="ECO:0000256" key="4">
    <source>
        <dbReference type="ARBA" id="ARBA00022777"/>
    </source>
</evidence>
<dbReference type="InterPro" id="IPR007666">
    <property type="entry name" value="ADP_PFK/GK"/>
</dbReference>
<comment type="function">
    <text evidence="7">Catalyzes the phosphorylation of fructose 6-phosphate to fructose 1,6-bisphosphate using ADP as the phosphate donor.</text>
</comment>
<keyword evidence="2 7" id="KW-0808">Transferase</keyword>
<dbReference type="RefSeq" id="WP_104838310.1">
    <property type="nucleotide sequence ID" value="NZ_CP026606.1"/>
</dbReference>
<comment type="cofactor">
    <cofactor evidence="7">
        <name>Mg(2+)</name>
        <dbReference type="ChEBI" id="CHEBI:18420"/>
    </cofactor>
    <text evidence="7">Binds 1 Mg(2+) ion per subunit.</text>
</comment>
<feature type="binding site" evidence="7">
    <location>
        <position position="270"/>
    </location>
    <ligand>
        <name>Mg(2+)</name>
        <dbReference type="ChEBI" id="CHEBI:18420"/>
    </ligand>
</feature>
<keyword evidence="4 7" id="KW-0418">Kinase</keyword>
<dbReference type="NCBIfam" id="TIGR02045">
    <property type="entry name" value="P_fruct_ADP"/>
    <property type="match status" value="1"/>
</dbReference>
<keyword evidence="3 7" id="KW-0479">Metal-binding</keyword>
<dbReference type="EMBL" id="JACDUO010000001">
    <property type="protein sequence ID" value="MBA2863432.1"/>
    <property type="molecule type" value="Genomic_DNA"/>
</dbReference>
<reference evidence="8" key="2">
    <citation type="submission" date="2018-02" db="EMBL/GenBank/DDBJ databases">
        <title>Complete genome sequence of the Methanococcus maripaludis type strain JJ (DSM 2067), a model for selenoprotein synthesis in Archaea.</title>
        <authorList>
            <person name="Poehlein A."/>
            <person name="Heym D."/>
            <person name="Quitzke V."/>
            <person name="Fersch J."/>
            <person name="Daniel R."/>
            <person name="Rother M."/>
        </authorList>
    </citation>
    <scope>NUCLEOTIDE SEQUENCE [LARGE SCALE GENOMIC DNA]</scope>
    <source>
        <strain evidence="8">DSM 2067</strain>
    </source>
</reference>
<proteinExistence type="inferred from homology"/>
<dbReference type="Proteomes" id="UP000567099">
    <property type="component" value="Unassembled WGS sequence"/>
</dbReference>
<dbReference type="PANTHER" id="PTHR21208:SF1">
    <property type="entry name" value="ADP-DEPENDENT GLUCOKINASE"/>
    <property type="match status" value="1"/>
</dbReference>
<dbReference type="Gene3D" id="3.30.1110.20">
    <property type="match status" value="1"/>
</dbReference>
<comment type="catalytic activity">
    <reaction evidence="7">
        <text>beta-D-fructose 6-phosphate + ADP = beta-D-fructose 1,6-bisphosphate + AMP + H(+)</text>
        <dbReference type="Rhea" id="RHEA:20105"/>
        <dbReference type="ChEBI" id="CHEBI:15378"/>
        <dbReference type="ChEBI" id="CHEBI:32966"/>
        <dbReference type="ChEBI" id="CHEBI:57634"/>
        <dbReference type="ChEBI" id="CHEBI:456215"/>
        <dbReference type="ChEBI" id="CHEBI:456216"/>
        <dbReference type="EC" id="2.7.1.146"/>
    </reaction>
</comment>
<dbReference type="PIRSF" id="PIRSF015883">
    <property type="entry name" value="ADP-Pfk_glckin"/>
    <property type="match status" value="1"/>
</dbReference>
<dbReference type="InterPro" id="IPR029056">
    <property type="entry name" value="Ribokinase-like"/>
</dbReference>
<dbReference type="InterPro" id="IPR011790">
    <property type="entry name" value="ADP_PFK_arc"/>
</dbReference>
<dbReference type="GO" id="GO:0006000">
    <property type="term" value="P:fructose metabolic process"/>
    <property type="evidence" value="ECO:0007669"/>
    <property type="project" value="InterPro"/>
</dbReference>
<sequence length="463" mass="52768">MELINHFKDFSNVSIFLAYNVNVDALKYLADLSDIEELKENFSDSEIKMKIEEYPRTIEKPIDFVARLIHAMKSGKPAEVPLKNNLEIDTFLNSLNYNEERIGGQVGIISNLLSILNLKKIIFYSPILAKKQAEMFENNENLVFPNITNGKLVLKKPIESFKNDELKINRIFEYKEDIEFYLQDKKIITPQSNRFIVASRPENLRIEIKDELKNHVPEIGKLVDCAIISGVQAIKEEYSDGKTSEYYLNKVKEDIKSLKKENKDLKVHFEFASIQNTEMRKKIAESILPEVDCVGMDETEIANIIHVLGYEELSEGILKYSKIEDVLKASKILLEKYNLEGMQVHTMYYIMYLCKKGGILSDESLEKTLEFATVLASTKAALGQISCIDDLKTGLKIPHNKHGELLKEIVENISKEKELEGYKIILVPSRIVENPKSTVGLGDTISAGAFVGYVSELKKLKNK</sequence>
<keyword evidence="5 7" id="KW-0460">Magnesium</keyword>
<reference evidence="11" key="1">
    <citation type="journal article" date="2018" name="Genome Announc.">
        <title>Complete Genome Sequence of the Methanococcus maripaludis Type Strain JJ (DSM 2067), a Model for Selenoprotein Synthesis in Archaea.</title>
        <authorList>
            <person name="Poehlein A."/>
            <person name="Heym D."/>
            <person name="Quitzke V."/>
            <person name="Fersch J."/>
            <person name="Daniel R."/>
            <person name="Rother M."/>
        </authorList>
    </citation>
    <scope>NUCLEOTIDE SEQUENCE [LARGE SCALE GENOMIC DNA]</scope>
    <source>
        <strain evidence="11">DSM 2067</strain>
    </source>
</reference>
<dbReference type="EC" id="2.7.1.146" evidence="7"/>
<dbReference type="UniPathway" id="UPA00109"/>
<dbReference type="KEGG" id="mmad:MMJJ_15470"/>
<dbReference type="EMBL" id="CP026606">
    <property type="protein sequence ID" value="AVB76921.1"/>
    <property type="molecule type" value="Genomic_DNA"/>
</dbReference>
<reference evidence="10 13" key="3">
    <citation type="submission" date="2020-08" db="EMBL/GenBank/DDBJ databases">
        <title>Genomic Encyclopedia of Type Strains, Phase IV (KMG-V): Genome sequencing to study the core and pangenomes of soil and plant-associated prokaryotes.</title>
        <authorList>
            <person name="Whitman W."/>
        </authorList>
    </citation>
    <scope>NUCLEOTIDE SEQUENCE [LARGE SCALE GENOMIC DNA]</scope>
    <source>
        <strain evidence="9 12">C13</strain>
        <strain evidence="10 13">D1</strain>
    </source>
</reference>